<evidence type="ECO:0000256" key="1">
    <source>
        <dbReference type="SAM" id="MobiDB-lite"/>
    </source>
</evidence>
<proteinExistence type="predicted"/>
<evidence type="ECO:0000313" key="5">
    <source>
        <dbReference type="Proteomes" id="UP000502504"/>
    </source>
</evidence>
<reference evidence="3 5" key="2">
    <citation type="submission" date="2020-03" db="EMBL/GenBank/DDBJ databases">
        <title>Is there a link between lipid content and antibiotic production in Streptomyces?</title>
        <authorList>
            <person name="David M."/>
            <person name="Lejeune C."/>
            <person name="Abreu S."/>
            <person name="Thibessard A."/>
            <person name="Leblond P."/>
            <person name="Chaminade P."/>
            <person name="Virolle M.-J."/>
        </authorList>
    </citation>
    <scope>NUCLEOTIDE SEQUENCE [LARGE SCALE GENOMIC DNA]</scope>
    <source>
        <strain evidence="3 5">DSM 41481</strain>
    </source>
</reference>
<feature type="region of interest" description="Disordered" evidence="1">
    <location>
        <begin position="37"/>
        <end position="79"/>
    </location>
</feature>
<reference evidence="2 4" key="1">
    <citation type="submission" date="2015-07" db="EMBL/GenBank/DDBJ databases">
        <title>Draft Genome Sequence of Streptomyces antibioticus, IMRU 3720 reveals insights in the evolution of actinomycin biosynthetic gene clusters in Streptomyces.</title>
        <authorList>
            <person name="Crnovcic I."/>
            <person name="Ruckert C."/>
            <person name="Kalinowksi J."/>
            <person name="Keller U."/>
        </authorList>
    </citation>
    <scope>NUCLEOTIDE SEQUENCE [LARGE SCALE GENOMIC DNA]</scope>
    <source>
        <strain evidence="2 4">DSM 41481</strain>
    </source>
</reference>
<dbReference type="Proteomes" id="UP000190306">
    <property type="component" value="Chromosome"/>
</dbReference>
<protein>
    <submittedName>
        <fullName evidence="3">L,D-transpeptidase</fullName>
    </submittedName>
</protein>
<keyword evidence="4" id="KW-1185">Reference proteome</keyword>
<dbReference type="RefSeq" id="WP_030784971.1">
    <property type="nucleotide sequence ID" value="NZ_CM007717.1"/>
</dbReference>
<feature type="compositionally biased region" description="Low complexity" evidence="1">
    <location>
        <begin position="38"/>
        <end position="68"/>
    </location>
</feature>
<sequence length="196" mass="19906">MPVAARRLPSWVWVTGLTAGALAGVAVLTVQADRGPHPTAAAVRPGASASAAPGAEASPSPKPSAAPARTGVPKGSGSGRRIVYDLSDHRVWLVDADDTARRTFTVWPGTVEPGPGTYTISVRKAATTGSDGVEIEHIIYFSVVSGVNIAFSNAVDGSSPPPAAEGARTGGIRMPTADGAALWAFGDLGTKVRVVE</sequence>
<dbReference type="InterPro" id="IPR005490">
    <property type="entry name" value="LD_TPept_cat_dom"/>
</dbReference>
<dbReference type="EMBL" id="CP050692">
    <property type="protein sequence ID" value="QIT45080.1"/>
    <property type="molecule type" value="Genomic_DNA"/>
</dbReference>
<organism evidence="3 5">
    <name type="scientific">Streptomyces antibioticus</name>
    <dbReference type="NCBI Taxonomy" id="1890"/>
    <lineage>
        <taxon>Bacteria</taxon>
        <taxon>Bacillati</taxon>
        <taxon>Actinomycetota</taxon>
        <taxon>Actinomycetes</taxon>
        <taxon>Kitasatosporales</taxon>
        <taxon>Streptomycetaceae</taxon>
        <taxon>Streptomyces</taxon>
    </lineage>
</organism>
<dbReference type="AlphaFoldDB" id="A0AAE7CKZ2"/>
<dbReference type="Proteomes" id="UP000502504">
    <property type="component" value="Chromosome"/>
</dbReference>
<dbReference type="GeneID" id="93957063"/>
<dbReference type="CDD" id="cd16913">
    <property type="entry name" value="YkuD_like"/>
    <property type="match status" value="1"/>
</dbReference>
<evidence type="ECO:0000313" key="3">
    <source>
        <dbReference type="EMBL" id="QIT45080.1"/>
    </source>
</evidence>
<dbReference type="EMBL" id="LHQL01000009">
    <property type="protein sequence ID" value="OOQ50934.1"/>
    <property type="molecule type" value="Genomic_DNA"/>
</dbReference>
<dbReference type="GO" id="GO:0016740">
    <property type="term" value="F:transferase activity"/>
    <property type="evidence" value="ECO:0007669"/>
    <property type="project" value="InterPro"/>
</dbReference>
<name>A0AAE7CKZ2_STRAT</name>
<evidence type="ECO:0000313" key="4">
    <source>
        <dbReference type="Proteomes" id="UP000190306"/>
    </source>
</evidence>
<gene>
    <name evidence="2" type="ORF">AFM16_16990</name>
    <name evidence="3" type="ORF">HCX60_17270</name>
</gene>
<evidence type="ECO:0000313" key="2">
    <source>
        <dbReference type="EMBL" id="OOQ50934.1"/>
    </source>
</evidence>
<accession>A0AAE7CKZ2</accession>